<evidence type="ECO:0000256" key="1">
    <source>
        <dbReference type="SAM" id="MobiDB-lite"/>
    </source>
</evidence>
<dbReference type="AlphaFoldDB" id="A0AA88A8G3"/>
<name>A0AA88A8G3_FICCA</name>
<gene>
    <name evidence="2" type="ORF">TIFTF001_016990</name>
</gene>
<dbReference type="EMBL" id="BTGU01000026">
    <property type="protein sequence ID" value="GMN47809.1"/>
    <property type="molecule type" value="Genomic_DNA"/>
</dbReference>
<comment type="caution">
    <text evidence="2">The sequence shown here is derived from an EMBL/GenBank/DDBJ whole genome shotgun (WGS) entry which is preliminary data.</text>
</comment>
<sequence length="233" mass="26110">MFLRKLIPSGHNWRVRLEPAADSSEQAGSSEFSESFFGDSCCLMAERWQELGSVVNTSGSFRLAKMPEWRRRLQMLPSRLQDPDKRREALLGELGLKKTDPFLLLAPMEGELAEVAAGGQGRESEGTVSNDTPMCEGTTVLGTKCKHRSLPGFRLAKMPEWRRRLQMLPSRLQDPDKRREALLGELGVRSSEHARSRRNLQVIPEAIVDDPLSSPAEKDRAFPPLGTDGRRIS</sequence>
<evidence type="ECO:0000313" key="2">
    <source>
        <dbReference type="EMBL" id="GMN47809.1"/>
    </source>
</evidence>
<protein>
    <submittedName>
        <fullName evidence="2">Uncharacterized protein</fullName>
    </submittedName>
</protein>
<feature type="region of interest" description="Disordered" evidence="1">
    <location>
        <begin position="208"/>
        <end position="233"/>
    </location>
</feature>
<proteinExistence type="predicted"/>
<keyword evidence="3" id="KW-1185">Reference proteome</keyword>
<evidence type="ECO:0000313" key="3">
    <source>
        <dbReference type="Proteomes" id="UP001187192"/>
    </source>
</evidence>
<accession>A0AA88A8G3</accession>
<reference evidence="2" key="1">
    <citation type="submission" date="2023-07" db="EMBL/GenBank/DDBJ databases">
        <title>draft genome sequence of fig (Ficus carica).</title>
        <authorList>
            <person name="Takahashi T."/>
            <person name="Nishimura K."/>
        </authorList>
    </citation>
    <scope>NUCLEOTIDE SEQUENCE</scope>
</reference>
<dbReference type="Proteomes" id="UP001187192">
    <property type="component" value="Unassembled WGS sequence"/>
</dbReference>
<organism evidence="2 3">
    <name type="scientific">Ficus carica</name>
    <name type="common">Common fig</name>
    <dbReference type="NCBI Taxonomy" id="3494"/>
    <lineage>
        <taxon>Eukaryota</taxon>
        <taxon>Viridiplantae</taxon>
        <taxon>Streptophyta</taxon>
        <taxon>Embryophyta</taxon>
        <taxon>Tracheophyta</taxon>
        <taxon>Spermatophyta</taxon>
        <taxon>Magnoliopsida</taxon>
        <taxon>eudicotyledons</taxon>
        <taxon>Gunneridae</taxon>
        <taxon>Pentapetalae</taxon>
        <taxon>rosids</taxon>
        <taxon>fabids</taxon>
        <taxon>Rosales</taxon>
        <taxon>Moraceae</taxon>
        <taxon>Ficeae</taxon>
        <taxon>Ficus</taxon>
    </lineage>
</organism>